<sequence>MTSLPLRASSPCALGSAAFRKEPLMMSLLYCWATKTIATDEKFHLRRERDLQGSTVFISWSAVRLQVTMWCKP</sequence>
<protein>
    <submittedName>
        <fullName evidence="1">Uncharacterized protein</fullName>
    </submittedName>
</protein>
<proteinExistence type="predicted"/>
<reference evidence="1" key="1">
    <citation type="submission" date="2014-11" db="EMBL/GenBank/DDBJ databases">
        <authorList>
            <person name="Amaro Gonzalez C."/>
        </authorList>
    </citation>
    <scope>NUCLEOTIDE SEQUENCE</scope>
</reference>
<dbReference type="AlphaFoldDB" id="A0A0E9XCY6"/>
<organism evidence="1">
    <name type="scientific">Anguilla anguilla</name>
    <name type="common">European freshwater eel</name>
    <name type="synonym">Muraena anguilla</name>
    <dbReference type="NCBI Taxonomy" id="7936"/>
    <lineage>
        <taxon>Eukaryota</taxon>
        <taxon>Metazoa</taxon>
        <taxon>Chordata</taxon>
        <taxon>Craniata</taxon>
        <taxon>Vertebrata</taxon>
        <taxon>Euteleostomi</taxon>
        <taxon>Actinopterygii</taxon>
        <taxon>Neopterygii</taxon>
        <taxon>Teleostei</taxon>
        <taxon>Anguilliformes</taxon>
        <taxon>Anguillidae</taxon>
        <taxon>Anguilla</taxon>
    </lineage>
</organism>
<evidence type="ECO:0000313" key="1">
    <source>
        <dbReference type="EMBL" id="JAI00282.1"/>
    </source>
</evidence>
<reference evidence="1" key="2">
    <citation type="journal article" date="2015" name="Fish Shellfish Immunol.">
        <title>Early steps in the European eel (Anguilla anguilla)-Vibrio vulnificus interaction in the gills: Role of the RtxA13 toxin.</title>
        <authorList>
            <person name="Callol A."/>
            <person name="Pajuelo D."/>
            <person name="Ebbesson L."/>
            <person name="Teles M."/>
            <person name="MacKenzie S."/>
            <person name="Amaro C."/>
        </authorList>
    </citation>
    <scope>NUCLEOTIDE SEQUENCE</scope>
</reference>
<dbReference type="EMBL" id="GBXM01008296">
    <property type="protein sequence ID" value="JAI00282.1"/>
    <property type="molecule type" value="Transcribed_RNA"/>
</dbReference>
<accession>A0A0E9XCY6</accession>
<name>A0A0E9XCY6_ANGAN</name>